<dbReference type="InterPro" id="IPR016032">
    <property type="entry name" value="Sig_transdc_resp-reg_C-effctor"/>
</dbReference>
<dbReference type="Pfam" id="PF00072">
    <property type="entry name" value="Response_reg"/>
    <property type="match status" value="1"/>
</dbReference>
<dbReference type="InterPro" id="IPR001789">
    <property type="entry name" value="Sig_transdc_resp-reg_receiver"/>
</dbReference>
<comment type="caution">
    <text evidence="9">The sequence shown here is derived from an EMBL/GenBank/DDBJ whole genome shotgun (WGS) entry which is preliminary data.</text>
</comment>
<dbReference type="SUPFAM" id="SSF52172">
    <property type="entry name" value="CheY-like"/>
    <property type="match status" value="1"/>
</dbReference>
<dbReference type="SUPFAM" id="SSF46894">
    <property type="entry name" value="C-terminal effector domain of the bipartite response regulators"/>
    <property type="match status" value="1"/>
</dbReference>
<evidence type="ECO:0000256" key="2">
    <source>
        <dbReference type="ARBA" id="ARBA00023012"/>
    </source>
</evidence>
<keyword evidence="10" id="KW-1185">Reference proteome</keyword>
<dbReference type="Gene3D" id="3.40.50.2300">
    <property type="match status" value="1"/>
</dbReference>
<dbReference type="SMART" id="SM00421">
    <property type="entry name" value="HTH_LUXR"/>
    <property type="match status" value="1"/>
</dbReference>
<evidence type="ECO:0000313" key="10">
    <source>
        <dbReference type="Proteomes" id="UP001595969"/>
    </source>
</evidence>
<dbReference type="InterPro" id="IPR058245">
    <property type="entry name" value="NreC/VraR/RcsB-like_REC"/>
</dbReference>
<dbReference type="PROSITE" id="PS50043">
    <property type="entry name" value="HTH_LUXR_2"/>
    <property type="match status" value="1"/>
</dbReference>
<dbReference type="EMBL" id="JBHSGS010000017">
    <property type="protein sequence ID" value="MFC4718820.1"/>
    <property type="molecule type" value="Genomic_DNA"/>
</dbReference>
<accession>A0ABV9MVI2</accession>
<dbReference type="InterPro" id="IPR011006">
    <property type="entry name" value="CheY-like_superfamily"/>
</dbReference>
<evidence type="ECO:0000256" key="5">
    <source>
        <dbReference type="ARBA" id="ARBA00023163"/>
    </source>
</evidence>
<dbReference type="Pfam" id="PF00196">
    <property type="entry name" value="GerE"/>
    <property type="match status" value="1"/>
</dbReference>
<keyword evidence="3" id="KW-0805">Transcription regulation</keyword>
<evidence type="ECO:0000256" key="1">
    <source>
        <dbReference type="ARBA" id="ARBA00022553"/>
    </source>
</evidence>
<keyword evidence="2" id="KW-0902">Two-component regulatory system</keyword>
<dbReference type="Gene3D" id="1.10.10.10">
    <property type="entry name" value="Winged helix-like DNA-binding domain superfamily/Winged helix DNA-binding domain"/>
    <property type="match status" value="1"/>
</dbReference>
<dbReference type="CDD" id="cd17535">
    <property type="entry name" value="REC_NarL-like"/>
    <property type="match status" value="1"/>
</dbReference>
<keyword evidence="5" id="KW-0804">Transcription</keyword>
<feature type="domain" description="HTH luxR-type" evidence="7">
    <location>
        <begin position="129"/>
        <end position="194"/>
    </location>
</feature>
<keyword evidence="4" id="KW-0238">DNA-binding</keyword>
<dbReference type="PRINTS" id="PR00038">
    <property type="entry name" value="HTHLUXR"/>
</dbReference>
<dbReference type="SMART" id="SM00448">
    <property type="entry name" value="REC"/>
    <property type="match status" value="1"/>
</dbReference>
<keyword evidence="1 6" id="KW-0597">Phosphoprotein</keyword>
<proteinExistence type="predicted"/>
<dbReference type="InterPro" id="IPR000792">
    <property type="entry name" value="Tscrpt_reg_LuxR_C"/>
</dbReference>
<evidence type="ECO:0000259" key="7">
    <source>
        <dbReference type="PROSITE" id="PS50043"/>
    </source>
</evidence>
<dbReference type="InterPro" id="IPR039420">
    <property type="entry name" value="WalR-like"/>
</dbReference>
<evidence type="ECO:0000259" key="8">
    <source>
        <dbReference type="PROSITE" id="PS50110"/>
    </source>
</evidence>
<feature type="modified residue" description="4-aspartylphosphate" evidence="6">
    <location>
        <position position="53"/>
    </location>
</feature>
<dbReference type="InterPro" id="IPR036388">
    <property type="entry name" value="WH-like_DNA-bd_sf"/>
</dbReference>
<sequence>MKILLIDDHYLIGKSLELTLTTYPSIRAFKHLIDPSLAIETVSCYQPDIILMDIHMGTTNGIDLGKEILQLFPTKLVFLSGFDLIEYHHQTQEIGAYGFFDKSCAIDTLVTQLEKIHFHNEKFFPLKKENITLPSLSPREKEILQRLAQGEKQIAIAQDLKISERTVRNHLYTINEKLGTTSALTSVVKAIELGVVQVQLQ</sequence>
<reference evidence="10" key="1">
    <citation type="journal article" date="2019" name="Int. J. Syst. Evol. Microbiol.">
        <title>The Global Catalogue of Microorganisms (GCM) 10K type strain sequencing project: providing services to taxonomists for standard genome sequencing and annotation.</title>
        <authorList>
            <consortium name="The Broad Institute Genomics Platform"/>
            <consortium name="The Broad Institute Genome Sequencing Center for Infectious Disease"/>
            <person name="Wu L."/>
            <person name="Ma J."/>
        </authorList>
    </citation>
    <scope>NUCLEOTIDE SEQUENCE [LARGE SCALE GENOMIC DNA]</scope>
    <source>
        <strain evidence="10">CGMCC 1.19032</strain>
    </source>
</reference>
<dbReference type="CDD" id="cd06170">
    <property type="entry name" value="LuxR_C_like"/>
    <property type="match status" value="1"/>
</dbReference>
<evidence type="ECO:0000256" key="4">
    <source>
        <dbReference type="ARBA" id="ARBA00023125"/>
    </source>
</evidence>
<dbReference type="PANTHER" id="PTHR43214:SF43">
    <property type="entry name" value="TWO-COMPONENT RESPONSE REGULATOR"/>
    <property type="match status" value="1"/>
</dbReference>
<feature type="domain" description="Response regulatory" evidence="8">
    <location>
        <begin position="2"/>
        <end position="117"/>
    </location>
</feature>
<name>A0ABV9MVI2_9ENTE</name>
<evidence type="ECO:0000256" key="6">
    <source>
        <dbReference type="PROSITE-ProRule" id="PRU00169"/>
    </source>
</evidence>
<dbReference type="Proteomes" id="UP001595969">
    <property type="component" value="Unassembled WGS sequence"/>
</dbReference>
<evidence type="ECO:0000313" key="9">
    <source>
        <dbReference type="EMBL" id="MFC4718820.1"/>
    </source>
</evidence>
<dbReference type="PANTHER" id="PTHR43214">
    <property type="entry name" value="TWO-COMPONENT RESPONSE REGULATOR"/>
    <property type="match status" value="1"/>
</dbReference>
<evidence type="ECO:0000256" key="3">
    <source>
        <dbReference type="ARBA" id="ARBA00023015"/>
    </source>
</evidence>
<gene>
    <name evidence="9" type="ORF">ACFO5I_03555</name>
</gene>
<organism evidence="9 10">
    <name type="scientific">Enterococcus lemanii</name>
    <dbReference type="NCBI Taxonomy" id="1159752"/>
    <lineage>
        <taxon>Bacteria</taxon>
        <taxon>Bacillati</taxon>
        <taxon>Bacillota</taxon>
        <taxon>Bacilli</taxon>
        <taxon>Lactobacillales</taxon>
        <taxon>Enterococcaceae</taxon>
        <taxon>Enterococcus</taxon>
    </lineage>
</organism>
<protein>
    <submittedName>
        <fullName evidence="9">Response regulator transcription factor</fullName>
    </submittedName>
</protein>
<dbReference type="PROSITE" id="PS50110">
    <property type="entry name" value="RESPONSE_REGULATORY"/>
    <property type="match status" value="1"/>
</dbReference>
<dbReference type="RefSeq" id="WP_204654405.1">
    <property type="nucleotide sequence ID" value="NZ_JAFBFD010000026.1"/>
</dbReference>